<dbReference type="Proteomes" id="UP000526625">
    <property type="component" value="Unassembled WGS sequence"/>
</dbReference>
<evidence type="ECO:0000313" key="2">
    <source>
        <dbReference type="Proteomes" id="UP000526625"/>
    </source>
</evidence>
<dbReference type="RefSeq" id="WP_280117192.1">
    <property type="nucleotide sequence ID" value="NZ_JAADZA010000027.1"/>
</dbReference>
<dbReference type="EMBL" id="JACHBF010000006">
    <property type="protein sequence ID" value="MBB6492205.1"/>
    <property type="molecule type" value="Genomic_DNA"/>
</dbReference>
<protein>
    <submittedName>
        <fullName evidence="1">Uncharacterized protein</fullName>
    </submittedName>
</protein>
<proteinExistence type="predicted"/>
<sequence length="43" mass="4818">MRDVICNRVIMNCRHQEEAFSIMAYLSIGGLTLAGDRAMEPGF</sequence>
<comment type="caution">
    <text evidence="1">The sequence shown here is derived from an EMBL/GenBank/DDBJ whole genome shotgun (WGS) entry which is preliminary data.</text>
</comment>
<accession>A0ABR6QZ39</accession>
<reference evidence="1 2" key="1">
    <citation type="submission" date="2020-08" db="EMBL/GenBank/DDBJ databases">
        <title>Genomic Encyclopedia of Type Strains, Phase IV (KMG-V): Genome sequencing to study the core and pangenomes of soil and plant-associated prokaryotes.</title>
        <authorList>
            <person name="Whitman W."/>
        </authorList>
    </citation>
    <scope>NUCLEOTIDE SEQUENCE [LARGE SCALE GENOMIC DNA]</scope>
    <source>
        <strain evidence="1 2">SEMIA 4059</strain>
    </source>
</reference>
<organism evidence="1 2">
    <name type="scientific">Rhizobium tropici</name>
    <dbReference type="NCBI Taxonomy" id="398"/>
    <lineage>
        <taxon>Bacteria</taxon>
        <taxon>Pseudomonadati</taxon>
        <taxon>Pseudomonadota</taxon>
        <taxon>Alphaproteobacteria</taxon>
        <taxon>Hyphomicrobiales</taxon>
        <taxon>Rhizobiaceae</taxon>
        <taxon>Rhizobium/Agrobacterium group</taxon>
        <taxon>Rhizobium</taxon>
    </lineage>
</organism>
<name>A0ABR6QZ39_RHITR</name>
<evidence type="ECO:0000313" key="1">
    <source>
        <dbReference type="EMBL" id="MBB6492205.1"/>
    </source>
</evidence>
<keyword evidence="2" id="KW-1185">Reference proteome</keyword>
<gene>
    <name evidence="1" type="ORF">GGD45_002611</name>
</gene>